<reference evidence="1 2" key="1">
    <citation type="submission" date="2019-07" db="EMBL/GenBank/DDBJ databases">
        <title>Draft genome assembly of a fouling barnacle, Amphibalanus amphitrite (Darwin, 1854): The first reference genome for Thecostraca.</title>
        <authorList>
            <person name="Kim W."/>
        </authorList>
    </citation>
    <scope>NUCLEOTIDE SEQUENCE [LARGE SCALE GENOMIC DNA]</scope>
    <source>
        <strain evidence="1">SNU_AA5</strain>
        <tissue evidence="1">Soma without cirri and trophi</tissue>
    </source>
</reference>
<comment type="caution">
    <text evidence="1">The sequence shown here is derived from an EMBL/GenBank/DDBJ whole genome shotgun (WGS) entry which is preliminary data.</text>
</comment>
<dbReference type="AlphaFoldDB" id="A0A6A4VI94"/>
<accession>A0A6A4VI94</accession>
<proteinExistence type="predicted"/>
<sequence>MKHLTKFPELNSLILPGGVTEAVSLKSLARCRGLKCLSIIDINLQRLKGQLPKAIESLNIRGKRRFGYRAAALLNSLPPGVIEQRRQSVRR</sequence>
<keyword evidence="2" id="KW-1185">Reference proteome</keyword>
<evidence type="ECO:0000313" key="1">
    <source>
        <dbReference type="EMBL" id="KAF0293725.1"/>
    </source>
</evidence>
<dbReference type="Proteomes" id="UP000440578">
    <property type="component" value="Unassembled WGS sequence"/>
</dbReference>
<protein>
    <submittedName>
        <fullName evidence="1">Uncharacterized protein</fullName>
    </submittedName>
</protein>
<organism evidence="1 2">
    <name type="scientific">Amphibalanus amphitrite</name>
    <name type="common">Striped barnacle</name>
    <name type="synonym">Balanus amphitrite</name>
    <dbReference type="NCBI Taxonomy" id="1232801"/>
    <lineage>
        <taxon>Eukaryota</taxon>
        <taxon>Metazoa</taxon>
        <taxon>Ecdysozoa</taxon>
        <taxon>Arthropoda</taxon>
        <taxon>Crustacea</taxon>
        <taxon>Multicrustacea</taxon>
        <taxon>Cirripedia</taxon>
        <taxon>Thoracica</taxon>
        <taxon>Thoracicalcarea</taxon>
        <taxon>Balanomorpha</taxon>
        <taxon>Balanoidea</taxon>
        <taxon>Balanidae</taxon>
        <taxon>Amphibalaninae</taxon>
        <taxon>Amphibalanus</taxon>
    </lineage>
</organism>
<name>A0A6A4VI94_AMPAM</name>
<evidence type="ECO:0000313" key="2">
    <source>
        <dbReference type="Proteomes" id="UP000440578"/>
    </source>
</evidence>
<gene>
    <name evidence="1" type="ORF">FJT64_008537</name>
</gene>
<dbReference type="EMBL" id="VIIS01001727">
    <property type="protein sequence ID" value="KAF0293725.1"/>
    <property type="molecule type" value="Genomic_DNA"/>
</dbReference>